<dbReference type="AlphaFoldDB" id="A0A517NW83"/>
<keyword evidence="1" id="KW-1133">Transmembrane helix</keyword>
<feature type="transmembrane region" description="Helical" evidence="1">
    <location>
        <begin position="127"/>
        <end position="146"/>
    </location>
</feature>
<keyword evidence="1" id="KW-0472">Membrane</keyword>
<name>A0A517NW83_9BACT</name>
<keyword evidence="3" id="KW-1185">Reference proteome</keyword>
<sequence>MYTVKEHADSEPRKYYRCPIDADQSAAKLKIGRSTVRASVLEKSIDGYSLLIKKRYAKRLRLGSQFRMNYDGTSMQVQVRRISDAEKGYRNIGLALTKDLTKPPQLKSSWWPSLRPSQKTSEGTAQIAFAGFVLLLFCAMAMPGLGDRLGTSDRIQDAFRWAINTADAEVTSLSR</sequence>
<organism evidence="2 3">
    <name type="scientific">Stieleria marina</name>
    <dbReference type="NCBI Taxonomy" id="1930275"/>
    <lineage>
        <taxon>Bacteria</taxon>
        <taxon>Pseudomonadati</taxon>
        <taxon>Planctomycetota</taxon>
        <taxon>Planctomycetia</taxon>
        <taxon>Pirellulales</taxon>
        <taxon>Pirellulaceae</taxon>
        <taxon>Stieleria</taxon>
    </lineage>
</organism>
<reference evidence="2 3" key="1">
    <citation type="submission" date="2019-02" db="EMBL/GenBank/DDBJ databases">
        <title>Deep-cultivation of Planctomycetes and their phenomic and genomic characterization uncovers novel biology.</title>
        <authorList>
            <person name="Wiegand S."/>
            <person name="Jogler M."/>
            <person name="Boedeker C."/>
            <person name="Pinto D."/>
            <person name="Vollmers J."/>
            <person name="Rivas-Marin E."/>
            <person name="Kohn T."/>
            <person name="Peeters S.H."/>
            <person name="Heuer A."/>
            <person name="Rast P."/>
            <person name="Oberbeckmann S."/>
            <person name="Bunk B."/>
            <person name="Jeske O."/>
            <person name="Meyerdierks A."/>
            <person name="Storesund J.E."/>
            <person name="Kallscheuer N."/>
            <person name="Luecker S."/>
            <person name="Lage O.M."/>
            <person name="Pohl T."/>
            <person name="Merkel B.J."/>
            <person name="Hornburger P."/>
            <person name="Mueller R.-W."/>
            <person name="Bruemmer F."/>
            <person name="Labrenz M."/>
            <person name="Spormann A.M."/>
            <person name="Op den Camp H."/>
            <person name="Overmann J."/>
            <person name="Amann R."/>
            <person name="Jetten M.S.M."/>
            <person name="Mascher T."/>
            <person name="Medema M.H."/>
            <person name="Devos D.P."/>
            <person name="Kaster A.-K."/>
            <person name="Ovreas L."/>
            <person name="Rohde M."/>
            <person name="Galperin M.Y."/>
            <person name="Jogler C."/>
        </authorList>
    </citation>
    <scope>NUCLEOTIDE SEQUENCE [LARGE SCALE GENOMIC DNA]</scope>
    <source>
        <strain evidence="2 3">K23_9</strain>
    </source>
</reference>
<dbReference type="Proteomes" id="UP000319817">
    <property type="component" value="Chromosome"/>
</dbReference>
<protein>
    <submittedName>
        <fullName evidence="2">Uncharacterized protein</fullName>
    </submittedName>
</protein>
<keyword evidence="1" id="KW-0812">Transmembrane</keyword>
<gene>
    <name evidence="2" type="ORF">K239x_33830</name>
</gene>
<evidence type="ECO:0000313" key="2">
    <source>
        <dbReference type="EMBL" id="QDT11387.1"/>
    </source>
</evidence>
<accession>A0A517NW83</accession>
<proteinExistence type="predicted"/>
<evidence type="ECO:0000313" key="3">
    <source>
        <dbReference type="Proteomes" id="UP000319817"/>
    </source>
</evidence>
<dbReference type="EMBL" id="CP036526">
    <property type="protein sequence ID" value="QDT11387.1"/>
    <property type="molecule type" value="Genomic_DNA"/>
</dbReference>
<dbReference type="OrthoDB" id="290077at2"/>
<evidence type="ECO:0000256" key="1">
    <source>
        <dbReference type="SAM" id="Phobius"/>
    </source>
</evidence>
<dbReference type="RefSeq" id="WP_145419227.1">
    <property type="nucleotide sequence ID" value="NZ_CP036526.1"/>
</dbReference>